<organism evidence="1">
    <name type="scientific">marine metagenome</name>
    <dbReference type="NCBI Taxonomy" id="408172"/>
    <lineage>
        <taxon>unclassified sequences</taxon>
        <taxon>metagenomes</taxon>
        <taxon>ecological metagenomes</taxon>
    </lineage>
</organism>
<dbReference type="AlphaFoldDB" id="A0A382KZB5"/>
<proteinExistence type="predicted"/>
<reference evidence="1" key="1">
    <citation type="submission" date="2018-05" db="EMBL/GenBank/DDBJ databases">
        <authorList>
            <person name="Lanie J.A."/>
            <person name="Ng W.-L."/>
            <person name="Kazmierczak K.M."/>
            <person name="Andrzejewski T.M."/>
            <person name="Davidsen T.M."/>
            <person name="Wayne K.J."/>
            <person name="Tettelin H."/>
            <person name="Glass J.I."/>
            <person name="Rusch D."/>
            <person name="Podicherti R."/>
            <person name="Tsui H.-C.T."/>
            <person name="Winkler M.E."/>
        </authorList>
    </citation>
    <scope>NUCLEOTIDE SEQUENCE</scope>
</reference>
<protein>
    <submittedName>
        <fullName evidence="1">Uncharacterized protein</fullName>
    </submittedName>
</protein>
<name>A0A382KZB5_9ZZZZ</name>
<feature type="non-terminal residue" evidence="1">
    <location>
        <position position="25"/>
    </location>
</feature>
<accession>A0A382KZB5</accession>
<dbReference type="EMBL" id="UINC01082900">
    <property type="protein sequence ID" value="SVC28087.1"/>
    <property type="molecule type" value="Genomic_DNA"/>
</dbReference>
<sequence>MDFSDIDYQPIILTLQLAGVTVVVL</sequence>
<gene>
    <name evidence="1" type="ORF">METZ01_LOCUS280941</name>
</gene>
<evidence type="ECO:0000313" key="1">
    <source>
        <dbReference type="EMBL" id="SVC28087.1"/>
    </source>
</evidence>